<dbReference type="Pfam" id="PF02321">
    <property type="entry name" value="OEP"/>
    <property type="match status" value="1"/>
</dbReference>
<sequence>MNAKLHGTPVDFFRCRFHARSSGVLNLNPPRSAISRTMFAAGTLLLLALAPAGGTSAQPPDAAPLPTLRQAVEAAWSRSVNARAAGTRRDEQAARRGAAASWTPEPPALTLTRRSDELNRDEGAREIEAELEVPLWLPGTRTAAVALADAEGDALEARLVRARLEIAGEVREAIWSLRLAASEADADERRVGEAEALAADVARRVAAGDLARVDANNAQAAVQQARAALARAQAGLRREERLYAALTGLTAPPVGQEPEPAAADVDHHAGLVELRQTTAVARNRLRHASADTRDAPELILGVTRERGEFGARYATTTTVGIRVPFGTDARNRPRIAAANAELVEAESGAALQRERVLAGIDIARAELDRARDAERFSAEHARLAADTRQLLAKAFDLGEIDLPARLRAENDHFNAQLALARARLETGRAASRLRQAYGLLP</sequence>
<dbReference type="PANTHER" id="PTHR30026">
    <property type="entry name" value="OUTER MEMBRANE PROTEIN TOLC"/>
    <property type="match status" value="1"/>
</dbReference>
<reference evidence="10" key="1">
    <citation type="submission" date="2019-12" db="EMBL/GenBank/DDBJ databases">
        <title>Comparative genomics gives insights into the taxonomy of the Azoarcus-Aromatoleum group and reveals separate origins of nif in the plant-associated Azoarcus and non-plant-associated Aromatoleum sub-groups.</title>
        <authorList>
            <person name="Lafos M."/>
            <person name="Maluk M."/>
            <person name="Batista M."/>
            <person name="Junghare M."/>
            <person name="Carmona M."/>
            <person name="Faoro H."/>
            <person name="Cruz L.M."/>
            <person name="Battistoni F."/>
            <person name="De Souza E."/>
            <person name="Pedrosa F."/>
            <person name="Chen W.-M."/>
            <person name="Poole P.S."/>
            <person name="Dixon R.A."/>
            <person name="James E.K."/>
        </authorList>
    </citation>
    <scope>NUCLEOTIDE SEQUENCE</scope>
    <source>
        <strain evidence="10">LuFRes1</strain>
    </source>
</reference>
<dbReference type="EMBL" id="WTVG01000031">
    <property type="protein sequence ID" value="NMG25408.1"/>
    <property type="molecule type" value="Genomic_DNA"/>
</dbReference>
<keyword evidence="5" id="KW-0812">Transmembrane</keyword>
<keyword evidence="11" id="KW-1185">Reference proteome</keyword>
<organism evidence="10 11">
    <name type="scientific">Aromatoleum anaerobium</name>
    <dbReference type="NCBI Taxonomy" id="182180"/>
    <lineage>
        <taxon>Bacteria</taxon>
        <taxon>Pseudomonadati</taxon>
        <taxon>Pseudomonadota</taxon>
        <taxon>Betaproteobacteria</taxon>
        <taxon>Rhodocyclales</taxon>
        <taxon>Rhodocyclaceae</taxon>
        <taxon>Aromatoleum</taxon>
    </lineage>
</organism>
<comment type="subcellular location">
    <subcellularLocation>
        <location evidence="1">Cell outer membrane</location>
    </subcellularLocation>
</comment>
<dbReference type="SUPFAM" id="SSF56954">
    <property type="entry name" value="Outer membrane efflux proteins (OEP)"/>
    <property type="match status" value="1"/>
</dbReference>
<keyword evidence="3" id="KW-0813">Transport</keyword>
<evidence type="ECO:0000256" key="6">
    <source>
        <dbReference type="ARBA" id="ARBA00023136"/>
    </source>
</evidence>
<comment type="similarity">
    <text evidence="2">Belongs to the outer membrane factor (OMF) (TC 1.B.17) family.</text>
</comment>
<name>A0ABX1PLF8_9RHOO</name>
<keyword evidence="7" id="KW-0998">Cell outer membrane</keyword>
<evidence type="ECO:0000256" key="4">
    <source>
        <dbReference type="ARBA" id="ARBA00022452"/>
    </source>
</evidence>
<evidence type="ECO:0000256" key="3">
    <source>
        <dbReference type="ARBA" id="ARBA00022448"/>
    </source>
</evidence>
<feature type="coiled-coil region" evidence="8">
    <location>
        <begin position="215"/>
        <end position="242"/>
    </location>
</feature>
<evidence type="ECO:0000256" key="5">
    <source>
        <dbReference type="ARBA" id="ARBA00022692"/>
    </source>
</evidence>
<keyword evidence="6" id="KW-0472">Membrane</keyword>
<dbReference type="Proteomes" id="UP000615989">
    <property type="component" value="Unassembled WGS sequence"/>
</dbReference>
<protein>
    <submittedName>
        <fullName evidence="10">Transporter</fullName>
    </submittedName>
</protein>
<evidence type="ECO:0000256" key="8">
    <source>
        <dbReference type="SAM" id="Coils"/>
    </source>
</evidence>
<evidence type="ECO:0000256" key="7">
    <source>
        <dbReference type="ARBA" id="ARBA00023237"/>
    </source>
</evidence>
<keyword evidence="8" id="KW-0175">Coiled coil</keyword>
<evidence type="ECO:0000256" key="2">
    <source>
        <dbReference type="ARBA" id="ARBA00007613"/>
    </source>
</evidence>
<evidence type="ECO:0000313" key="11">
    <source>
        <dbReference type="Proteomes" id="UP000615989"/>
    </source>
</evidence>
<comment type="caution">
    <text evidence="10">The sequence shown here is derived from an EMBL/GenBank/DDBJ whole genome shotgun (WGS) entry which is preliminary data.</text>
</comment>
<dbReference type="Gene3D" id="1.20.1600.10">
    <property type="entry name" value="Outer membrane efflux proteins (OEP)"/>
    <property type="match status" value="1"/>
</dbReference>
<feature type="region of interest" description="Disordered" evidence="9">
    <location>
        <begin position="80"/>
        <end position="108"/>
    </location>
</feature>
<gene>
    <name evidence="10" type="ORF">GO606_11875</name>
</gene>
<dbReference type="InterPro" id="IPR003423">
    <property type="entry name" value="OMP_efflux"/>
</dbReference>
<evidence type="ECO:0000256" key="1">
    <source>
        <dbReference type="ARBA" id="ARBA00004442"/>
    </source>
</evidence>
<proteinExistence type="inferred from homology"/>
<evidence type="ECO:0000313" key="10">
    <source>
        <dbReference type="EMBL" id="NMG25408.1"/>
    </source>
</evidence>
<dbReference type="InterPro" id="IPR051906">
    <property type="entry name" value="TolC-like"/>
</dbReference>
<accession>A0ABX1PLF8</accession>
<dbReference type="PANTHER" id="PTHR30026:SF20">
    <property type="entry name" value="OUTER MEMBRANE PROTEIN TOLC"/>
    <property type="match status" value="1"/>
</dbReference>
<evidence type="ECO:0000256" key="9">
    <source>
        <dbReference type="SAM" id="MobiDB-lite"/>
    </source>
</evidence>
<keyword evidence="4" id="KW-1134">Transmembrane beta strand</keyword>